<name>A0A1Y5FG34_9BACT</name>
<dbReference type="PRINTS" id="PR01837">
    <property type="entry name" value="MGTCSAPBPROT"/>
</dbReference>
<dbReference type="Pfam" id="PF02308">
    <property type="entry name" value="MgtC"/>
    <property type="match status" value="1"/>
</dbReference>
<evidence type="ECO:0000313" key="9">
    <source>
        <dbReference type="EMBL" id="OUR97805.1"/>
    </source>
</evidence>
<evidence type="ECO:0000259" key="8">
    <source>
        <dbReference type="Pfam" id="PF02308"/>
    </source>
</evidence>
<evidence type="ECO:0000256" key="3">
    <source>
        <dbReference type="ARBA" id="ARBA00022475"/>
    </source>
</evidence>
<dbReference type="InterPro" id="IPR003416">
    <property type="entry name" value="MgtC/SapB/SrpB/YhiD_fam"/>
</dbReference>
<dbReference type="AlphaFoldDB" id="A0A1Y5FG34"/>
<feature type="transmembrane region" description="Helical" evidence="7">
    <location>
        <begin position="104"/>
        <end position="122"/>
    </location>
</feature>
<evidence type="ECO:0000256" key="1">
    <source>
        <dbReference type="ARBA" id="ARBA00004651"/>
    </source>
</evidence>
<keyword evidence="5 7" id="KW-1133">Transmembrane helix</keyword>
<protein>
    <recommendedName>
        <fullName evidence="8">MgtC/SapB/SrpB/YhiD N-terminal domain-containing protein</fullName>
    </recommendedName>
</protein>
<gene>
    <name evidence="9" type="ORF">A9Q84_06285</name>
</gene>
<feature type="transmembrane region" description="Helical" evidence="7">
    <location>
        <begin position="128"/>
        <end position="148"/>
    </location>
</feature>
<comment type="subcellular location">
    <subcellularLocation>
        <location evidence="1">Cell membrane</location>
        <topology evidence="1">Multi-pass membrane protein</topology>
    </subcellularLocation>
</comment>
<reference evidence="10" key="1">
    <citation type="journal article" date="2017" name="Proc. Natl. Acad. Sci. U.S.A.">
        <title>Simulation of Deepwater Horizon oil plume reveals substrate specialization within a complex community of hydrocarbon-degraders.</title>
        <authorList>
            <person name="Hu P."/>
            <person name="Dubinsky E.A."/>
            <person name="Probst A.J."/>
            <person name="Wang J."/>
            <person name="Sieber C.M.K."/>
            <person name="Tom L.M."/>
            <person name="Gardinali P."/>
            <person name="Banfield J.F."/>
            <person name="Atlas R.M."/>
            <person name="Andersen G.L."/>
        </authorList>
    </citation>
    <scope>NUCLEOTIDE SEQUENCE [LARGE SCALE GENOMIC DNA]</scope>
</reference>
<sequence length="242" mass="26458">MKTPGMIDLELIGPVNFYLGMGIEIITALILGGLVGIDRERKMKSAGIKTNILICLGATLYTAISFINIPDNSMADPNRIAAQIVTGIGFLGAGAIIQSRGHVIGLTTAATIWVVAAIGMTIGSGYPVVAILFTLTILVVLKLLNPIYNLIIQDKDNKTYHVEILSHGRVKQQVKQMLLTEVNDINELSEEVINIDSDERILSAFVTLHPTRMKFLGQELKSILKVEKVNFYVSDYDNSEDS</sequence>
<evidence type="ECO:0000256" key="7">
    <source>
        <dbReference type="SAM" id="Phobius"/>
    </source>
</evidence>
<organism evidence="9 10">
    <name type="scientific">Halobacteriovorax marinus</name>
    <dbReference type="NCBI Taxonomy" id="97084"/>
    <lineage>
        <taxon>Bacteria</taxon>
        <taxon>Pseudomonadati</taxon>
        <taxon>Bdellovibrionota</taxon>
        <taxon>Bacteriovoracia</taxon>
        <taxon>Bacteriovoracales</taxon>
        <taxon>Halobacteriovoraceae</taxon>
        <taxon>Halobacteriovorax</taxon>
    </lineage>
</organism>
<feature type="domain" description="MgtC/SapB/SrpB/YhiD N-terminal" evidence="8">
    <location>
        <begin position="26"/>
        <end position="148"/>
    </location>
</feature>
<dbReference type="Proteomes" id="UP000196531">
    <property type="component" value="Unassembled WGS sequence"/>
</dbReference>
<dbReference type="EMBL" id="MAAO01000005">
    <property type="protein sequence ID" value="OUR97805.1"/>
    <property type="molecule type" value="Genomic_DNA"/>
</dbReference>
<comment type="similarity">
    <text evidence="2">Belongs to the MgtC/SapB family.</text>
</comment>
<evidence type="ECO:0000256" key="2">
    <source>
        <dbReference type="ARBA" id="ARBA00009298"/>
    </source>
</evidence>
<evidence type="ECO:0000313" key="10">
    <source>
        <dbReference type="Proteomes" id="UP000196531"/>
    </source>
</evidence>
<feature type="transmembrane region" description="Helical" evidence="7">
    <location>
        <begin position="15"/>
        <end position="36"/>
    </location>
</feature>
<keyword evidence="4 7" id="KW-0812">Transmembrane</keyword>
<keyword evidence="3" id="KW-1003">Cell membrane</keyword>
<dbReference type="PANTHER" id="PTHR33778">
    <property type="entry name" value="PROTEIN MGTC"/>
    <property type="match status" value="1"/>
</dbReference>
<dbReference type="PANTHER" id="PTHR33778:SF1">
    <property type="entry name" value="MAGNESIUM TRANSPORTER YHID-RELATED"/>
    <property type="match status" value="1"/>
</dbReference>
<evidence type="ECO:0000256" key="6">
    <source>
        <dbReference type="ARBA" id="ARBA00023136"/>
    </source>
</evidence>
<feature type="transmembrane region" description="Helical" evidence="7">
    <location>
        <begin position="80"/>
        <end position="97"/>
    </location>
</feature>
<feature type="transmembrane region" description="Helical" evidence="7">
    <location>
        <begin position="48"/>
        <end position="68"/>
    </location>
</feature>
<accession>A0A1Y5FG34</accession>
<evidence type="ECO:0000256" key="5">
    <source>
        <dbReference type="ARBA" id="ARBA00022989"/>
    </source>
</evidence>
<dbReference type="GO" id="GO:0005886">
    <property type="term" value="C:plasma membrane"/>
    <property type="evidence" value="ECO:0007669"/>
    <property type="project" value="UniProtKB-SubCell"/>
</dbReference>
<keyword evidence="6 7" id="KW-0472">Membrane</keyword>
<comment type="caution">
    <text evidence="9">The sequence shown here is derived from an EMBL/GenBank/DDBJ whole genome shotgun (WGS) entry which is preliminary data.</text>
</comment>
<proteinExistence type="inferred from homology"/>
<dbReference type="InterPro" id="IPR049177">
    <property type="entry name" value="MgtC_SapB_SrpB_YhiD_N"/>
</dbReference>
<evidence type="ECO:0000256" key="4">
    <source>
        <dbReference type="ARBA" id="ARBA00022692"/>
    </source>
</evidence>